<evidence type="ECO:0000256" key="3">
    <source>
        <dbReference type="ARBA" id="ARBA00023125"/>
    </source>
</evidence>
<evidence type="ECO:0000313" key="8">
    <source>
        <dbReference type="EMBL" id="PKS12577.1"/>
    </source>
</evidence>
<dbReference type="STRING" id="41688.A0A2N3NJF1"/>
<accession>A0A2N3NJF1</accession>
<keyword evidence="1" id="KW-0479">Metal-binding</keyword>
<dbReference type="InterPro" id="IPR036864">
    <property type="entry name" value="Zn2-C6_fun-type_DNA-bd_sf"/>
</dbReference>
<dbReference type="VEuPathDB" id="FungiDB:jhhlp_000785"/>
<dbReference type="InParanoid" id="A0A2N3NJF1"/>
<dbReference type="InterPro" id="IPR051127">
    <property type="entry name" value="Fungal_SecMet_Regulators"/>
</dbReference>
<sequence length="678" mass="75486">MTITPSPQQIGVERPGRRRTAMSCDRCKSRKTKSQVPGPCHFCASIGAPCHLDASRRRQRPYYRVSEEEFRYMMRILEHFVPNTEFNLHTLKALAESLTNGTDNSQTSPSSDIAAPVNGSPGLAVPRADVQMNDAMDASVDEIEDLHKELGWLRVDSTGVYRHVGANSTYLFLDAVRSLKRPRLDASSPKSEVLAPLSAAEPCPPITPETTQSLKTPRQINLPRRDLCDGCIARFFREIQSVYWFFSAEQLHARLDRIYAGDAAAATPATLCALYSIFAMTCETQMHKENPGLDTRPSLRYLALAKALVPALCDTGDIDSLRALCLLALALSSSMFGNTAYIYVGSAARIAFTLGLHTKGDISARHSLHKQVDLRLFCSLYLLDLDISLCYGHPSAISEDIIPGVLKLPSEDILSPGSNMPLNYLEVSCRLAQLKRTLSRVVYRVPTPGTTKLSLSTVSGLMNNLRDWYNELPPHLRDFCQVAGFHKRSVAVLHLRYWRTVMFATRPFLLYSVSRGRKMADATKQKWFDEFGNMCVGAVQKSLEIIAFLRDHDLLTSRIPFDCTSVLECMQVSLLSLTETNAAEQLENVKTCLHTLQGMEQILWAKHALTEVMAQLEEHGIWDGEQTLYPTNLGTPSLMFLDIVPNSEFAVDSGTYLSGLGTDMNARLSHTPPQYQSL</sequence>
<dbReference type="CDD" id="cd00067">
    <property type="entry name" value="GAL4"/>
    <property type="match status" value="1"/>
</dbReference>
<dbReference type="GO" id="GO:0000981">
    <property type="term" value="F:DNA-binding transcription factor activity, RNA polymerase II-specific"/>
    <property type="evidence" value="ECO:0007669"/>
    <property type="project" value="InterPro"/>
</dbReference>
<dbReference type="GO" id="GO:0000978">
    <property type="term" value="F:RNA polymerase II cis-regulatory region sequence-specific DNA binding"/>
    <property type="evidence" value="ECO:0007669"/>
    <property type="project" value="TreeGrafter"/>
</dbReference>
<dbReference type="Proteomes" id="UP000233524">
    <property type="component" value="Unassembled WGS sequence"/>
</dbReference>
<dbReference type="InterPro" id="IPR007219">
    <property type="entry name" value="XnlR_reg_dom"/>
</dbReference>
<dbReference type="AlphaFoldDB" id="A0A2N3NJF1"/>
<evidence type="ECO:0000256" key="1">
    <source>
        <dbReference type="ARBA" id="ARBA00022723"/>
    </source>
</evidence>
<feature type="domain" description="Xylanolytic transcriptional activator regulatory" evidence="7">
    <location>
        <begin position="340"/>
        <end position="413"/>
    </location>
</feature>
<gene>
    <name evidence="8" type="ORF">jhhlp_000785</name>
</gene>
<reference evidence="8 9" key="1">
    <citation type="journal article" date="2017" name="G3 (Bethesda)">
        <title>First Draft Genome Sequence of the Pathogenic Fungus Lomentospora prolificans (Formerly Scedosporium prolificans).</title>
        <authorList>
            <person name="Luo R."/>
            <person name="Zimin A."/>
            <person name="Workman R."/>
            <person name="Fan Y."/>
            <person name="Pertea G."/>
            <person name="Grossman N."/>
            <person name="Wear M.P."/>
            <person name="Jia B."/>
            <person name="Miller H."/>
            <person name="Casadevall A."/>
            <person name="Timp W."/>
            <person name="Zhang S.X."/>
            <person name="Salzberg S.L."/>
        </authorList>
    </citation>
    <scope>NUCLEOTIDE SEQUENCE [LARGE SCALE GENOMIC DNA]</scope>
    <source>
        <strain evidence="8 9">JHH-5317</strain>
    </source>
</reference>
<dbReference type="CDD" id="cd12148">
    <property type="entry name" value="fungal_TF_MHR"/>
    <property type="match status" value="1"/>
</dbReference>
<dbReference type="OrthoDB" id="3364175at2759"/>
<keyword evidence="2" id="KW-0805">Transcription regulation</keyword>
<evidence type="ECO:0000256" key="5">
    <source>
        <dbReference type="ARBA" id="ARBA00023242"/>
    </source>
</evidence>
<evidence type="ECO:0000256" key="4">
    <source>
        <dbReference type="ARBA" id="ARBA00023163"/>
    </source>
</evidence>
<name>A0A2N3NJF1_9PEZI</name>
<dbReference type="SMART" id="SM00906">
    <property type="entry name" value="Fungal_trans"/>
    <property type="match status" value="1"/>
</dbReference>
<dbReference type="SUPFAM" id="SSF57701">
    <property type="entry name" value="Zn2/Cys6 DNA-binding domain"/>
    <property type="match status" value="1"/>
</dbReference>
<evidence type="ECO:0000256" key="2">
    <source>
        <dbReference type="ARBA" id="ARBA00023015"/>
    </source>
</evidence>
<dbReference type="PANTHER" id="PTHR47424:SF3">
    <property type="entry name" value="REGULATORY PROTEIN GAL4"/>
    <property type="match status" value="1"/>
</dbReference>
<organism evidence="8 9">
    <name type="scientific">Lomentospora prolificans</name>
    <dbReference type="NCBI Taxonomy" id="41688"/>
    <lineage>
        <taxon>Eukaryota</taxon>
        <taxon>Fungi</taxon>
        <taxon>Dikarya</taxon>
        <taxon>Ascomycota</taxon>
        <taxon>Pezizomycotina</taxon>
        <taxon>Sordariomycetes</taxon>
        <taxon>Hypocreomycetidae</taxon>
        <taxon>Microascales</taxon>
        <taxon>Microascaceae</taxon>
        <taxon>Lomentospora</taxon>
    </lineage>
</organism>
<dbReference type="PANTHER" id="PTHR47424">
    <property type="entry name" value="REGULATORY PROTEIN GAL4"/>
    <property type="match status" value="1"/>
</dbReference>
<dbReference type="GO" id="GO:0005634">
    <property type="term" value="C:nucleus"/>
    <property type="evidence" value="ECO:0007669"/>
    <property type="project" value="TreeGrafter"/>
</dbReference>
<evidence type="ECO:0000313" key="9">
    <source>
        <dbReference type="Proteomes" id="UP000233524"/>
    </source>
</evidence>
<comment type="caution">
    <text evidence="8">The sequence shown here is derived from an EMBL/GenBank/DDBJ whole genome shotgun (WGS) entry which is preliminary data.</text>
</comment>
<protein>
    <recommendedName>
        <fullName evidence="7">Xylanolytic transcriptional activator regulatory domain-containing protein</fullName>
    </recommendedName>
</protein>
<proteinExistence type="predicted"/>
<keyword evidence="5" id="KW-0539">Nucleus</keyword>
<keyword evidence="4" id="KW-0804">Transcription</keyword>
<dbReference type="GO" id="GO:0000435">
    <property type="term" value="P:positive regulation of transcription from RNA polymerase II promoter by galactose"/>
    <property type="evidence" value="ECO:0007669"/>
    <property type="project" value="TreeGrafter"/>
</dbReference>
<evidence type="ECO:0000256" key="6">
    <source>
        <dbReference type="SAM" id="MobiDB-lite"/>
    </source>
</evidence>
<keyword evidence="9" id="KW-1185">Reference proteome</keyword>
<dbReference type="GO" id="GO:0006351">
    <property type="term" value="P:DNA-templated transcription"/>
    <property type="evidence" value="ECO:0007669"/>
    <property type="project" value="InterPro"/>
</dbReference>
<keyword evidence="3" id="KW-0238">DNA-binding</keyword>
<dbReference type="Gene3D" id="4.10.240.10">
    <property type="entry name" value="Zn(2)-C6 fungal-type DNA-binding domain"/>
    <property type="match status" value="1"/>
</dbReference>
<feature type="region of interest" description="Disordered" evidence="6">
    <location>
        <begin position="1"/>
        <end position="34"/>
    </location>
</feature>
<dbReference type="GO" id="GO:0008270">
    <property type="term" value="F:zinc ion binding"/>
    <property type="evidence" value="ECO:0007669"/>
    <property type="project" value="InterPro"/>
</dbReference>
<evidence type="ECO:0000259" key="7">
    <source>
        <dbReference type="SMART" id="SM00906"/>
    </source>
</evidence>
<dbReference type="InterPro" id="IPR001138">
    <property type="entry name" value="Zn2Cys6_DnaBD"/>
</dbReference>
<dbReference type="EMBL" id="NLAX01000003">
    <property type="protein sequence ID" value="PKS12577.1"/>
    <property type="molecule type" value="Genomic_DNA"/>
</dbReference>
<dbReference type="Pfam" id="PF04082">
    <property type="entry name" value="Fungal_trans"/>
    <property type="match status" value="1"/>
</dbReference>